<sequence length="116" mass="13235">ISSIKIKKSQINLIHAIILINKTVILILRLEKISLKKYLITFLVSVISALFFRFLKFEGLIHFIGIASLVLGLVLSGTMVSGDRMRANSQGEQGYSKTYYIYPIIFSIPYLFLFIF</sequence>
<feature type="transmembrane region" description="Helical" evidence="1">
    <location>
        <begin position="37"/>
        <end position="54"/>
    </location>
</feature>
<keyword evidence="1" id="KW-1133">Transmembrane helix</keyword>
<name>A0ABW5TLM2_9ENTE</name>
<gene>
    <name evidence="2" type="ORF">ACFSR0_10290</name>
</gene>
<protein>
    <recommendedName>
        <fullName evidence="4">EamA domain-containing protein</fullName>
    </recommendedName>
</protein>
<dbReference type="EMBL" id="JBHUMO010000059">
    <property type="protein sequence ID" value="MFD2729804.1"/>
    <property type="molecule type" value="Genomic_DNA"/>
</dbReference>
<evidence type="ECO:0008006" key="4">
    <source>
        <dbReference type="Google" id="ProtNLM"/>
    </source>
</evidence>
<comment type="caution">
    <text evidence="2">The sequence shown here is derived from an EMBL/GenBank/DDBJ whole genome shotgun (WGS) entry which is preliminary data.</text>
</comment>
<feature type="transmembrane region" description="Helical" evidence="1">
    <location>
        <begin position="60"/>
        <end position="78"/>
    </location>
</feature>
<feature type="transmembrane region" description="Helical" evidence="1">
    <location>
        <begin position="99"/>
        <end position="115"/>
    </location>
</feature>
<evidence type="ECO:0000313" key="3">
    <source>
        <dbReference type="Proteomes" id="UP001597427"/>
    </source>
</evidence>
<reference evidence="3" key="1">
    <citation type="journal article" date="2019" name="Int. J. Syst. Evol. Microbiol.">
        <title>The Global Catalogue of Microorganisms (GCM) 10K type strain sequencing project: providing services to taxonomists for standard genome sequencing and annotation.</title>
        <authorList>
            <consortium name="The Broad Institute Genomics Platform"/>
            <consortium name="The Broad Institute Genome Sequencing Center for Infectious Disease"/>
            <person name="Wu L."/>
            <person name="Ma J."/>
        </authorList>
    </citation>
    <scope>NUCLEOTIDE SEQUENCE [LARGE SCALE GENOMIC DNA]</scope>
    <source>
        <strain evidence="3">TISTR 932</strain>
    </source>
</reference>
<proteinExistence type="predicted"/>
<dbReference type="RefSeq" id="WP_379982497.1">
    <property type="nucleotide sequence ID" value="NZ_JBHUMO010000059.1"/>
</dbReference>
<evidence type="ECO:0000313" key="2">
    <source>
        <dbReference type="EMBL" id="MFD2729804.1"/>
    </source>
</evidence>
<accession>A0ABW5TLM2</accession>
<dbReference type="Proteomes" id="UP001597427">
    <property type="component" value="Unassembled WGS sequence"/>
</dbReference>
<keyword evidence="1" id="KW-0812">Transmembrane</keyword>
<feature type="non-terminal residue" evidence="2">
    <location>
        <position position="1"/>
    </location>
</feature>
<keyword evidence="3" id="KW-1185">Reference proteome</keyword>
<evidence type="ECO:0000256" key="1">
    <source>
        <dbReference type="SAM" id="Phobius"/>
    </source>
</evidence>
<organism evidence="2 3">
    <name type="scientific">Enterococcus camelliae</name>
    <dbReference type="NCBI Taxonomy" id="453959"/>
    <lineage>
        <taxon>Bacteria</taxon>
        <taxon>Bacillati</taxon>
        <taxon>Bacillota</taxon>
        <taxon>Bacilli</taxon>
        <taxon>Lactobacillales</taxon>
        <taxon>Enterococcaceae</taxon>
        <taxon>Enterococcus</taxon>
    </lineage>
</organism>
<keyword evidence="1" id="KW-0472">Membrane</keyword>